<gene>
    <name evidence="2" type="ordered locus">Svir_12000</name>
</gene>
<dbReference type="Pfam" id="PF16827">
    <property type="entry name" value="zf-HC3"/>
    <property type="match status" value="1"/>
</dbReference>
<dbReference type="HOGENOM" id="CLU_1968958_0_0_11"/>
<protein>
    <submittedName>
        <fullName evidence="2">Uncharacterized protein</fullName>
    </submittedName>
</protein>
<dbReference type="AlphaFoldDB" id="C7MZY4"/>
<name>C7MZY4_SACVD</name>
<dbReference type="KEGG" id="svi:Svir_12000"/>
<feature type="coiled-coil region" evidence="1">
    <location>
        <begin position="113"/>
        <end position="140"/>
    </location>
</feature>
<evidence type="ECO:0000313" key="3">
    <source>
        <dbReference type="Proteomes" id="UP000000841"/>
    </source>
</evidence>
<evidence type="ECO:0000256" key="1">
    <source>
        <dbReference type="SAM" id="Coils"/>
    </source>
</evidence>
<proteinExistence type="predicted"/>
<dbReference type="Gene3D" id="2.30.30.990">
    <property type="entry name" value="Malonyl-[acyl-carrier protein] O-methyltransferase, zinc-finger motif"/>
    <property type="match status" value="1"/>
</dbReference>
<dbReference type="EMBL" id="CP001683">
    <property type="protein sequence ID" value="ACU96252.1"/>
    <property type="molecule type" value="Genomic_DNA"/>
</dbReference>
<reference evidence="2 3" key="1">
    <citation type="journal article" date="2009" name="Stand. Genomic Sci.">
        <title>Complete genome sequence of Saccharomonospora viridis type strain (P101).</title>
        <authorList>
            <person name="Pati A."/>
            <person name="Sikorski J."/>
            <person name="Nolan M."/>
            <person name="Lapidus A."/>
            <person name="Copeland A."/>
            <person name="Glavina Del Rio T."/>
            <person name="Lucas S."/>
            <person name="Chen F."/>
            <person name="Tice H."/>
            <person name="Pitluck S."/>
            <person name="Cheng J.F."/>
            <person name="Chertkov O."/>
            <person name="Brettin T."/>
            <person name="Han C."/>
            <person name="Detter J.C."/>
            <person name="Kuske C."/>
            <person name="Bruce D."/>
            <person name="Goodwin L."/>
            <person name="Chain P."/>
            <person name="D'haeseleer P."/>
            <person name="Chen A."/>
            <person name="Palaniappan K."/>
            <person name="Ivanova N."/>
            <person name="Mavromatis K."/>
            <person name="Mikhailova N."/>
            <person name="Rohde M."/>
            <person name="Tindall B.J."/>
            <person name="Goker M."/>
            <person name="Bristow J."/>
            <person name="Eisen J.A."/>
            <person name="Markowitz V."/>
            <person name="Hugenholtz P."/>
            <person name="Kyrpides N.C."/>
            <person name="Klenk H.P."/>
        </authorList>
    </citation>
    <scope>NUCLEOTIDE SEQUENCE [LARGE SCALE GENOMIC DNA]</scope>
    <source>
        <strain evidence="3">ATCC 15386 / DSM 43017 / JCM 3036 / NBRC 12207 / P101</strain>
    </source>
</reference>
<keyword evidence="3" id="KW-1185">Reference proteome</keyword>
<organism evidence="2 3">
    <name type="scientific">Saccharomonospora viridis (strain ATCC 15386 / DSM 43017 / JCM 3036 / CCUG 5913 / NBRC 12207 / NCIMB 9602 / P101)</name>
    <name type="common">Thermoactinomyces viridis</name>
    <dbReference type="NCBI Taxonomy" id="471857"/>
    <lineage>
        <taxon>Bacteria</taxon>
        <taxon>Bacillati</taxon>
        <taxon>Actinomycetota</taxon>
        <taxon>Actinomycetes</taxon>
        <taxon>Pseudonocardiales</taxon>
        <taxon>Pseudonocardiaceae</taxon>
        <taxon>Saccharomonospora</taxon>
    </lineage>
</organism>
<keyword evidence="1" id="KW-0175">Coiled coil</keyword>
<sequence length="145" mass="16009">MQPERYVWAKYFWEQARDANGVARRHLGDTTRNNGAPTVGSPFVALCGIDVTPHPEDTDTARGTCFAPACMVCTTLFARATGWSAGAIGNLIQTFQWTNNDVRQLGLALGMTASQTRRQIEQWTQEADKVNKARHTAKQQKAAGR</sequence>
<dbReference type="Proteomes" id="UP000000841">
    <property type="component" value="Chromosome"/>
</dbReference>
<evidence type="ECO:0000313" key="2">
    <source>
        <dbReference type="EMBL" id="ACU96252.1"/>
    </source>
</evidence>
<dbReference type="STRING" id="471857.Svir_12000"/>
<dbReference type="InterPro" id="IPR031795">
    <property type="entry name" value="Zf-HC3"/>
</dbReference>
<dbReference type="RefSeq" id="WP_015785567.1">
    <property type="nucleotide sequence ID" value="NC_013159.1"/>
</dbReference>
<accession>C7MZY4</accession>